<gene>
    <name evidence="3" type="ORF">ALP65_00007</name>
    <name evidence="2" type="ORF">DT376_30465</name>
    <name evidence="4" type="ORF">IPC1295_13545</name>
    <name evidence="1" type="ORF">PAERUG_P19_London_7_VIM_2_05_10_06549</name>
</gene>
<dbReference type="Proteomes" id="UP000284767">
    <property type="component" value="Unassembled WGS sequence"/>
</dbReference>
<dbReference type="EMBL" id="QORE01001552">
    <property type="protein sequence ID" value="RCI71191.1"/>
    <property type="molecule type" value="Genomic_DNA"/>
</dbReference>
<dbReference type="Proteomes" id="UP000045039">
    <property type="component" value="Unassembled WGS sequence"/>
</dbReference>
<dbReference type="EMBL" id="RBSQ01001377">
    <property type="protein sequence ID" value="RMS44978.1"/>
    <property type="molecule type" value="Genomic_DNA"/>
</dbReference>
<dbReference type="InterPro" id="IPR021333">
    <property type="entry name" value="DUF2946"/>
</dbReference>
<evidence type="ECO:0000313" key="5">
    <source>
        <dbReference type="Proteomes" id="UP000045039"/>
    </source>
</evidence>
<sequence length="129" mass="13553">MPLSRRPVAWLASLAVLMNLFVVPLSQALTTQERASLLLGGFCSTSSDSLLRLKLGAALKDIDLPDDHESLAPHLCCCAGAAGTPGLVASWPALPLAPLASPARNAFSATDLPPLRYWRLANPRASPVA</sequence>
<dbReference type="RefSeq" id="WP_003105383.1">
    <property type="nucleotide sequence ID" value="NZ_AP014839.1"/>
</dbReference>
<evidence type="ECO:0000313" key="8">
    <source>
        <dbReference type="Proteomes" id="UP000284767"/>
    </source>
</evidence>
<dbReference type="Proteomes" id="UP000253594">
    <property type="component" value="Unassembled WGS sequence"/>
</dbReference>
<dbReference type="EMBL" id="NSNE01000007">
    <property type="protein sequence ID" value="RPM16174.1"/>
    <property type="molecule type" value="Genomic_DNA"/>
</dbReference>
<reference evidence="1" key="1">
    <citation type="submission" date="2015-06" db="EMBL/GenBank/DDBJ databases">
        <authorList>
            <person name="Radhakrishnan R."/>
            <person name="Underwood A."/>
            <person name="Al-Shahib A."/>
        </authorList>
    </citation>
    <scope>NUCLEOTIDE SEQUENCE</scope>
    <source>
        <strain evidence="1">P19_London_7_VIM_2_05_10</strain>
    </source>
</reference>
<protein>
    <submittedName>
        <fullName evidence="2">DUF2946 domain-containing protein</fullName>
    </submittedName>
</protein>
<accession>A0A1S1BY81</accession>
<reference evidence="5" key="2">
    <citation type="submission" date="2015-06" db="EMBL/GenBank/DDBJ databases">
        <authorList>
            <person name="Radhakrishnan Rajesh"/>
            <person name="Underwood Anthony"/>
            <person name="Al-Shahib Ali"/>
        </authorList>
    </citation>
    <scope>NUCLEOTIDE SEQUENCE [LARGE SCALE GENOMIC DNA]</scope>
    <source>
        <strain evidence="5">P19_London_7_VIM_2_05_10</strain>
    </source>
</reference>
<evidence type="ECO:0000313" key="2">
    <source>
        <dbReference type="EMBL" id="RCI71191.1"/>
    </source>
</evidence>
<evidence type="ECO:0000313" key="4">
    <source>
        <dbReference type="EMBL" id="RPM16174.1"/>
    </source>
</evidence>
<organism evidence="2 6">
    <name type="scientific">Pseudomonas aeruginosa</name>
    <dbReference type="NCBI Taxonomy" id="287"/>
    <lineage>
        <taxon>Bacteria</taxon>
        <taxon>Pseudomonadati</taxon>
        <taxon>Pseudomonadota</taxon>
        <taxon>Gammaproteobacteria</taxon>
        <taxon>Pseudomonadales</taxon>
        <taxon>Pseudomonadaceae</taxon>
        <taxon>Pseudomonas</taxon>
    </lineage>
</organism>
<comment type="caution">
    <text evidence="2">The sequence shown here is derived from an EMBL/GenBank/DDBJ whole genome shotgun (WGS) entry which is preliminary data.</text>
</comment>
<name>A0A0D7MJ67_PSEAI</name>
<reference evidence="3 7" key="5">
    <citation type="submission" date="2018-08" db="EMBL/GenBank/DDBJ databases">
        <title>Recombination of ecologically and evolutionarily significant loci maintains genetic cohesion in the Pseudomonas syringae species complex.</title>
        <authorList>
            <person name="Dillon M."/>
            <person name="Thakur S."/>
            <person name="Almeida R.N.D."/>
            <person name="Weir B.S."/>
            <person name="Guttman D.S."/>
        </authorList>
    </citation>
    <scope>NUCLEOTIDE SEQUENCE [LARGE SCALE GENOMIC DNA]</scope>
    <source>
        <strain evidence="3 7">ICMP 7846</strain>
    </source>
</reference>
<evidence type="ECO:0000313" key="1">
    <source>
        <dbReference type="EMBL" id="CRQ05542.1"/>
    </source>
</evidence>
<proteinExistence type="predicted"/>
<evidence type="ECO:0000313" key="6">
    <source>
        <dbReference type="Proteomes" id="UP000253594"/>
    </source>
</evidence>
<dbReference type="AlphaFoldDB" id="A0A0D7MJ67"/>
<evidence type="ECO:0000313" key="3">
    <source>
        <dbReference type="EMBL" id="RMS44978.1"/>
    </source>
</evidence>
<dbReference type="EMBL" id="CVVU01000267">
    <property type="protein sequence ID" value="CRQ05542.1"/>
    <property type="molecule type" value="Genomic_DNA"/>
</dbReference>
<dbReference type="Pfam" id="PF11162">
    <property type="entry name" value="DUF2946"/>
    <property type="match status" value="1"/>
</dbReference>
<evidence type="ECO:0000313" key="7">
    <source>
        <dbReference type="Proteomes" id="UP000270834"/>
    </source>
</evidence>
<reference evidence="2 6" key="4">
    <citation type="submission" date="2018-07" db="EMBL/GenBank/DDBJ databases">
        <title>Mechanisms of high-level aminoglycoside resistance among Gram-negative pathogens in Brazil.</title>
        <authorList>
            <person name="Ballaben A.S."/>
            <person name="Darini A.L.C."/>
            <person name="Doi Y."/>
        </authorList>
    </citation>
    <scope>NUCLEOTIDE SEQUENCE [LARGE SCALE GENOMIC DNA]</scope>
    <source>
        <strain evidence="2 6">B2-305</strain>
    </source>
</reference>
<reference evidence="4 8" key="3">
    <citation type="submission" date="2017-08" db="EMBL/GenBank/DDBJ databases">
        <authorList>
            <person name="Feschi L."/>
            <person name="Jeukens J."/>
            <person name="Emond-Rheault J.-G."/>
            <person name="Kukavica-Ibrulj I."/>
            <person name="Boyle B."/>
            <person name="Levesque R.C."/>
        </authorList>
    </citation>
    <scope>NUCLEOTIDE SEQUENCE [LARGE SCALE GENOMIC DNA]</scope>
    <source>
        <strain evidence="4 8">PA-W36</strain>
    </source>
</reference>
<dbReference type="Proteomes" id="UP000270834">
    <property type="component" value="Unassembled WGS sequence"/>
</dbReference>
<accession>A0A0D7MJ67</accession>
<reference evidence="4 8" key="6">
    <citation type="submission" date="2019-01" db="EMBL/GenBank/DDBJ databases">
        <title>The Pseudomonas aeruginosa pan-genome provides new insights on its population structure, horizontal gene transfer and pathogenicity.</title>
        <authorList>
            <person name="Freschi L."/>
            <person name="Vincent A.T."/>
            <person name="Jeukens J."/>
            <person name="Emond-Rheault J.-G."/>
            <person name="Kukavica-Ibrulj I."/>
            <person name="Dupont M.-J."/>
            <person name="Charette S.J."/>
            <person name="Boyle B."/>
            <person name="Levesque R.C."/>
        </authorList>
    </citation>
    <scope>NUCLEOTIDE SEQUENCE [LARGE SCALE GENOMIC DNA]</scope>
    <source>
        <strain evidence="4 8">PA-W36</strain>
    </source>
</reference>